<dbReference type="AlphaFoldDB" id="A0A7M1S1Y1"/>
<dbReference type="Proteomes" id="UP000595074">
    <property type="component" value="Chromosome"/>
</dbReference>
<dbReference type="InterPro" id="IPR002123">
    <property type="entry name" value="Plipid/glycerol_acylTrfase"/>
</dbReference>
<keyword evidence="6" id="KW-1185">Reference proteome</keyword>
<keyword evidence="2 5" id="KW-0808">Transferase</keyword>
<accession>A0A7M1S1Y1</accession>
<dbReference type="PANTHER" id="PTHR10434">
    <property type="entry name" value="1-ACYL-SN-GLYCEROL-3-PHOSPHATE ACYLTRANSFERASE"/>
    <property type="match status" value="1"/>
</dbReference>
<dbReference type="KEGG" id="sinu:IMZ28_07950"/>
<dbReference type="SUPFAM" id="SSF69593">
    <property type="entry name" value="Glycerol-3-phosphate (1)-acyltransferase"/>
    <property type="match status" value="1"/>
</dbReference>
<comment type="pathway">
    <text evidence="1">Lipid metabolism.</text>
</comment>
<evidence type="ECO:0000256" key="3">
    <source>
        <dbReference type="ARBA" id="ARBA00023315"/>
    </source>
</evidence>
<protein>
    <submittedName>
        <fullName evidence="5">1-acyl-sn-glycerol-3-phosphate acyltransferase</fullName>
    </submittedName>
</protein>
<dbReference type="RefSeq" id="WP_197548052.1">
    <property type="nucleotide sequence ID" value="NZ_CP063164.1"/>
</dbReference>
<dbReference type="GO" id="GO:0006654">
    <property type="term" value="P:phosphatidic acid biosynthetic process"/>
    <property type="evidence" value="ECO:0007669"/>
    <property type="project" value="TreeGrafter"/>
</dbReference>
<sequence>MNFHKIKQFIHALYLTNSFGFRLRQTKDSREKKRLRLAYSKAQLNALNIEVKVENIENLPAQGQYLLVSNHRTIIDPPIIETALEHTDIFGLWVSKKELYNSFFFGLFVRNAGCILLDREKSQMSGFFSDIKKGVEKGNSIFIFPEGTRNKTNAPISAFKEGSRIIALKNRLPILPVYIKGNAANVLKDALEDSSQKREIVIVIGNMIDYKEKGDLETLYRERFSI</sequence>
<evidence type="ECO:0000256" key="1">
    <source>
        <dbReference type="ARBA" id="ARBA00005189"/>
    </source>
</evidence>
<evidence type="ECO:0000259" key="4">
    <source>
        <dbReference type="SMART" id="SM00563"/>
    </source>
</evidence>
<dbReference type="EMBL" id="CP063164">
    <property type="protein sequence ID" value="QOR61378.1"/>
    <property type="molecule type" value="Genomic_DNA"/>
</dbReference>
<keyword evidence="3 5" id="KW-0012">Acyltransferase</keyword>
<name>A0A7M1S1Y1_9BACT</name>
<dbReference type="Pfam" id="PF01553">
    <property type="entry name" value="Acyltransferase"/>
    <property type="match status" value="1"/>
</dbReference>
<organism evidence="5 6">
    <name type="scientific">Sulfurovum indicum</name>
    <dbReference type="NCBI Taxonomy" id="2779528"/>
    <lineage>
        <taxon>Bacteria</taxon>
        <taxon>Pseudomonadati</taxon>
        <taxon>Campylobacterota</taxon>
        <taxon>Epsilonproteobacteria</taxon>
        <taxon>Campylobacterales</taxon>
        <taxon>Sulfurovaceae</taxon>
        <taxon>Sulfurovum</taxon>
    </lineage>
</organism>
<dbReference type="SMART" id="SM00563">
    <property type="entry name" value="PlsC"/>
    <property type="match status" value="1"/>
</dbReference>
<proteinExistence type="predicted"/>
<dbReference type="GO" id="GO:0003841">
    <property type="term" value="F:1-acylglycerol-3-phosphate O-acyltransferase activity"/>
    <property type="evidence" value="ECO:0007669"/>
    <property type="project" value="TreeGrafter"/>
</dbReference>
<feature type="domain" description="Phospholipid/glycerol acyltransferase" evidence="4">
    <location>
        <begin position="65"/>
        <end position="182"/>
    </location>
</feature>
<dbReference type="CDD" id="cd07989">
    <property type="entry name" value="LPLAT_AGPAT-like"/>
    <property type="match status" value="1"/>
</dbReference>
<evidence type="ECO:0000256" key="2">
    <source>
        <dbReference type="ARBA" id="ARBA00022679"/>
    </source>
</evidence>
<dbReference type="PANTHER" id="PTHR10434:SF66">
    <property type="entry name" value="PHOSPHOLIPID_GLYCEROL ACYLTRANSFERASE DOMAIN-CONTAINING PROTEIN"/>
    <property type="match status" value="1"/>
</dbReference>
<gene>
    <name evidence="5" type="ORF">IMZ28_07950</name>
</gene>
<evidence type="ECO:0000313" key="5">
    <source>
        <dbReference type="EMBL" id="QOR61378.1"/>
    </source>
</evidence>
<evidence type="ECO:0000313" key="6">
    <source>
        <dbReference type="Proteomes" id="UP000595074"/>
    </source>
</evidence>
<reference evidence="5 6" key="1">
    <citation type="submission" date="2020-10" db="EMBL/GenBank/DDBJ databases">
        <title>The genome of sulfurovum sp.</title>
        <authorList>
            <person name="Xie S."/>
            <person name="Shao Z."/>
            <person name="Jiang L."/>
        </authorList>
    </citation>
    <scope>NUCLEOTIDE SEQUENCE [LARGE SCALE GENOMIC DNA]</scope>
    <source>
        <strain evidence="5 6">ST-419</strain>
    </source>
</reference>